<protein>
    <recommendedName>
        <fullName evidence="5">Lipoprotein</fullName>
    </recommendedName>
</protein>
<evidence type="ECO:0000313" key="4">
    <source>
        <dbReference type="Proteomes" id="UP000019754"/>
    </source>
</evidence>
<evidence type="ECO:0000256" key="1">
    <source>
        <dbReference type="SAM" id="MobiDB-lite"/>
    </source>
</evidence>
<evidence type="ECO:0000256" key="2">
    <source>
        <dbReference type="SAM" id="SignalP"/>
    </source>
</evidence>
<dbReference type="Proteomes" id="UP000019754">
    <property type="component" value="Unassembled WGS sequence"/>
</dbReference>
<name>A0A022KUJ0_9MICO</name>
<evidence type="ECO:0000313" key="3">
    <source>
        <dbReference type="EMBL" id="EYT50038.1"/>
    </source>
</evidence>
<dbReference type="HOGENOM" id="CLU_094868_0_0_11"/>
<dbReference type="PROSITE" id="PS51257">
    <property type="entry name" value="PROKAR_LIPOPROTEIN"/>
    <property type="match status" value="1"/>
</dbReference>
<accession>A0A022KUJ0</accession>
<feature type="compositionally biased region" description="Acidic residues" evidence="1">
    <location>
        <begin position="47"/>
        <end position="60"/>
    </location>
</feature>
<dbReference type="AlphaFoldDB" id="A0A022KUJ0"/>
<feature type="signal peptide" evidence="2">
    <location>
        <begin position="1"/>
        <end position="32"/>
    </location>
</feature>
<keyword evidence="2" id="KW-0732">Signal</keyword>
<dbReference type="STRING" id="1249481.D641_0106590"/>
<comment type="caution">
    <text evidence="3">The sequence shown here is derived from an EMBL/GenBank/DDBJ whole genome shotgun (WGS) entry which is preliminary data.</text>
</comment>
<feature type="chain" id="PRO_5039208058" description="Lipoprotein" evidence="2">
    <location>
        <begin position="33"/>
        <end position="256"/>
    </location>
</feature>
<sequence length="256" mass="26645">MRTTTTSRGHRARAALFAPLAGLALVVSGCGASGGDEDPAPEPTAEQTEEAPEPTDDGTDPTDAQEPSDGGGEAGSDDQTGASGADTELAAPGTQVKVGEPATIHVQVLEKGEEYYGYGVVSTTVTEIAEGDPSIIDQFDEDDKSDLEGMTPWYVKSEHEILSFEGDPNADMTPSLEVQDAQGNRVTVGISFGGNLDDACDLQLFDEAKPGATASTCTVVFTDGEAPAQVAWEGDDKADGDDNPYEDEPVVWVNEG</sequence>
<proteinExistence type="predicted"/>
<keyword evidence="4" id="KW-1185">Reference proteome</keyword>
<reference evidence="3 4" key="1">
    <citation type="journal article" date="2013" name="Genome Announc.">
        <title>Draft genome sequence of an Actinobacterium, Brachybacterium muris strain UCD-AY4.</title>
        <authorList>
            <person name="Lo J.R."/>
            <person name="Lang J.M."/>
            <person name="Darling A.E."/>
            <person name="Eisen J.A."/>
            <person name="Coil D.A."/>
        </authorList>
    </citation>
    <scope>NUCLEOTIDE SEQUENCE [LARGE SCALE GENOMIC DNA]</scope>
    <source>
        <strain evidence="3 4">UCD-AY4</strain>
    </source>
</reference>
<dbReference type="RefSeq" id="WP_017823021.1">
    <property type="nucleotide sequence ID" value="NZ_AORC01000006.1"/>
</dbReference>
<dbReference type="OrthoDB" id="4229445at2"/>
<dbReference type="EMBL" id="AORC01000006">
    <property type="protein sequence ID" value="EYT50038.1"/>
    <property type="molecule type" value="Genomic_DNA"/>
</dbReference>
<evidence type="ECO:0008006" key="5">
    <source>
        <dbReference type="Google" id="ProtNLM"/>
    </source>
</evidence>
<gene>
    <name evidence="3" type="ORF">D641_0106590</name>
</gene>
<feature type="region of interest" description="Disordered" evidence="1">
    <location>
        <begin position="28"/>
        <end position="96"/>
    </location>
</feature>
<organism evidence="3 4">
    <name type="scientific">Brachybacterium muris UCD-AY4</name>
    <dbReference type="NCBI Taxonomy" id="1249481"/>
    <lineage>
        <taxon>Bacteria</taxon>
        <taxon>Bacillati</taxon>
        <taxon>Actinomycetota</taxon>
        <taxon>Actinomycetes</taxon>
        <taxon>Micrococcales</taxon>
        <taxon>Dermabacteraceae</taxon>
        <taxon>Brachybacterium</taxon>
    </lineage>
</organism>